<dbReference type="InterPro" id="IPR045864">
    <property type="entry name" value="aa-tRNA-synth_II/BPL/LPL"/>
</dbReference>
<evidence type="ECO:0000256" key="7">
    <source>
        <dbReference type="ARBA" id="ARBA00023146"/>
    </source>
</evidence>
<dbReference type="GO" id="GO:0006421">
    <property type="term" value="P:asparaginyl-tRNA aminoacylation"/>
    <property type="evidence" value="ECO:0007669"/>
    <property type="project" value="InterPro"/>
</dbReference>
<gene>
    <name evidence="10" type="ORF">BN869_000002702_1</name>
</gene>
<keyword evidence="4" id="KW-0547">Nucleotide-binding</keyword>
<evidence type="ECO:0000256" key="3">
    <source>
        <dbReference type="ARBA" id="ARBA00022598"/>
    </source>
</evidence>
<keyword evidence="6" id="KW-0648">Protein biosynthesis</keyword>
<dbReference type="InterPro" id="IPR006195">
    <property type="entry name" value="aa-tRNA-synth_II"/>
</dbReference>
<evidence type="ECO:0000256" key="5">
    <source>
        <dbReference type="ARBA" id="ARBA00022840"/>
    </source>
</evidence>
<dbReference type="PROSITE" id="PS50862">
    <property type="entry name" value="AA_TRNA_LIGASE_II"/>
    <property type="match status" value="1"/>
</dbReference>
<dbReference type="Gene3D" id="2.40.50.140">
    <property type="entry name" value="Nucleic acid-binding proteins"/>
    <property type="match status" value="1"/>
</dbReference>
<proteinExistence type="inferred from homology"/>
<evidence type="ECO:0000256" key="4">
    <source>
        <dbReference type="ARBA" id="ARBA00022741"/>
    </source>
</evidence>
<protein>
    <recommendedName>
        <fullName evidence="2">asparagine--tRNA ligase</fullName>
        <ecNumber evidence="2">6.1.1.22</ecNumber>
    </recommendedName>
</protein>
<dbReference type="Pfam" id="PF01336">
    <property type="entry name" value="tRNA_anti-codon"/>
    <property type="match status" value="1"/>
</dbReference>
<feature type="domain" description="Aminoacyl-transfer RNA synthetases class-II family profile" evidence="9">
    <location>
        <begin position="214"/>
        <end position="555"/>
    </location>
</feature>
<dbReference type="InterPro" id="IPR002312">
    <property type="entry name" value="Asp/Asn-tRNA-synth_IIb"/>
</dbReference>
<dbReference type="GO" id="GO:0004816">
    <property type="term" value="F:asparagine-tRNA ligase activity"/>
    <property type="evidence" value="ECO:0007669"/>
    <property type="project" value="UniProtKB-EC"/>
</dbReference>
<accession>A0A0B7JTM3</accession>
<dbReference type="SUPFAM" id="SSF55681">
    <property type="entry name" value="Class II aaRS and biotin synthetases"/>
    <property type="match status" value="1"/>
</dbReference>
<evidence type="ECO:0000256" key="6">
    <source>
        <dbReference type="ARBA" id="ARBA00022917"/>
    </source>
</evidence>
<dbReference type="GO" id="GO:0005739">
    <property type="term" value="C:mitochondrion"/>
    <property type="evidence" value="ECO:0007669"/>
    <property type="project" value="TreeGrafter"/>
</dbReference>
<dbReference type="EC" id="6.1.1.22" evidence="2"/>
<dbReference type="GO" id="GO:0005524">
    <property type="term" value="F:ATP binding"/>
    <property type="evidence" value="ECO:0007669"/>
    <property type="project" value="UniProtKB-KW"/>
</dbReference>
<dbReference type="Pfam" id="PF00152">
    <property type="entry name" value="tRNA-synt_2"/>
    <property type="match status" value="1"/>
</dbReference>
<evidence type="ECO:0000313" key="10">
    <source>
        <dbReference type="EMBL" id="CEO46647.1"/>
    </source>
</evidence>
<dbReference type="CDD" id="cd00776">
    <property type="entry name" value="AsxRS_core"/>
    <property type="match status" value="1"/>
</dbReference>
<comment type="similarity">
    <text evidence="1">Belongs to the class-II aminoacyl-tRNA synthetase family.</text>
</comment>
<keyword evidence="5" id="KW-0067">ATP-binding</keyword>
<evidence type="ECO:0000256" key="1">
    <source>
        <dbReference type="ARBA" id="ARBA00008226"/>
    </source>
</evidence>
<feature type="compositionally biased region" description="Pro residues" evidence="8">
    <location>
        <begin position="124"/>
        <end position="135"/>
    </location>
</feature>
<dbReference type="PRINTS" id="PR01042">
    <property type="entry name" value="TRNASYNTHASP"/>
</dbReference>
<dbReference type="SUPFAM" id="SSF50249">
    <property type="entry name" value="Nucleic acid-binding proteins"/>
    <property type="match status" value="1"/>
</dbReference>
<dbReference type="PANTHER" id="PTHR22594">
    <property type="entry name" value="ASPARTYL/LYSYL-TRNA SYNTHETASE"/>
    <property type="match status" value="1"/>
</dbReference>
<evidence type="ECO:0000259" key="9">
    <source>
        <dbReference type="PROSITE" id="PS50862"/>
    </source>
</evidence>
<dbReference type="InterPro" id="IPR012340">
    <property type="entry name" value="NA-bd_OB-fold"/>
</dbReference>
<dbReference type="InterPro" id="IPR004365">
    <property type="entry name" value="NA-bd_OB_tRNA"/>
</dbReference>
<dbReference type="PANTHER" id="PTHR22594:SF34">
    <property type="entry name" value="ASPARAGINE--TRNA LIGASE, MITOCHONDRIAL-RELATED"/>
    <property type="match status" value="1"/>
</dbReference>
<dbReference type="InterPro" id="IPR004364">
    <property type="entry name" value="Aa-tRNA-synt_II"/>
</dbReference>
<evidence type="ECO:0000256" key="2">
    <source>
        <dbReference type="ARBA" id="ARBA00012816"/>
    </source>
</evidence>
<dbReference type="InterPro" id="IPR004522">
    <property type="entry name" value="Asn-tRNA-ligase"/>
</dbReference>
<organism evidence="10">
    <name type="scientific">Bionectria ochroleuca</name>
    <name type="common">Gliocladium roseum</name>
    <dbReference type="NCBI Taxonomy" id="29856"/>
    <lineage>
        <taxon>Eukaryota</taxon>
        <taxon>Fungi</taxon>
        <taxon>Dikarya</taxon>
        <taxon>Ascomycota</taxon>
        <taxon>Pezizomycotina</taxon>
        <taxon>Sordariomycetes</taxon>
        <taxon>Hypocreomycetidae</taxon>
        <taxon>Hypocreales</taxon>
        <taxon>Bionectriaceae</taxon>
        <taxon>Clonostachys</taxon>
    </lineage>
</organism>
<dbReference type="GO" id="GO:0003676">
    <property type="term" value="F:nucleic acid binding"/>
    <property type="evidence" value="ECO:0007669"/>
    <property type="project" value="InterPro"/>
</dbReference>
<keyword evidence="7" id="KW-0030">Aminoacyl-tRNA synthetase</keyword>
<dbReference type="NCBIfam" id="TIGR00457">
    <property type="entry name" value="asnS"/>
    <property type="match status" value="1"/>
</dbReference>
<dbReference type="CDD" id="cd04318">
    <property type="entry name" value="EcAsnRS_like_N"/>
    <property type="match status" value="1"/>
</dbReference>
<name>A0A0B7JTM3_BIOOC</name>
<dbReference type="Gene3D" id="3.30.930.10">
    <property type="entry name" value="Bira Bifunctional Protein, Domain 2"/>
    <property type="match status" value="1"/>
</dbReference>
<sequence>MLGTSLSAMRSTHVSLPLRLPRIGYASRRYSVRVLGDSAAKPAVQNVADLKAWPLESGQDCLVEINGWVRNIRKASAVRFVEVSDGSSYSTVQAVVSKEMAEEIRLGAAVRLKGLWKLQSPPQVFSPPPEEPAPTPDEKPSRLPQIKFIDPAPDAREERPKITVPVGELQVDEVQILGASDPDTYPIQRKYTSPETLRNWPHLRMRTNLNSTLLRLRSDTIGSLSKIFNQENFIQTHPPIITSADCEGAGEAFKVIGGTRESPFFDSPKFLTVSSQLHLEAMAQAAGNVWTLSPSFRAERSDTNRHLSEFYMLEAEMSFVDDMDEVMDLVQRMTRSLVQDLAQQSSWKELEHARRHPRGPAETRTLEDLDDIAVLERRWNGMLVPEKWPRITYSEAINILEEHIDKFERPPVWGQGLGSEHEKFLAELIGYDKERNAYVPVFVTHYPRDIKAFYMRESAAEHHIKGQIVVDCFDLIAPDIGELAGGSMREHLLHKIITNLRHFSLEASANDPRLKWYVDLRRWGCPPHGGFGIGFDRLLSYLTGVRSIRDLVAFPRLYGRTDC</sequence>
<evidence type="ECO:0000256" key="8">
    <source>
        <dbReference type="SAM" id="MobiDB-lite"/>
    </source>
</evidence>
<reference evidence="10" key="1">
    <citation type="submission" date="2015-01" db="EMBL/GenBank/DDBJ databases">
        <authorList>
            <person name="Durling Mikael"/>
        </authorList>
    </citation>
    <scope>NUCLEOTIDE SEQUENCE</scope>
</reference>
<feature type="region of interest" description="Disordered" evidence="8">
    <location>
        <begin position="121"/>
        <end position="144"/>
    </location>
</feature>
<dbReference type="EMBL" id="CDPU01000005">
    <property type="protein sequence ID" value="CEO46647.1"/>
    <property type="molecule type" value="Genomic_DNA"/>
</dbReference>
<keyword evidence="3" id="KW-0436">Ligase</keyword>
<dbReference type="AlphaFoldDB" id="A0A0B7JTM3"/>